<dbReference type="EMBL" id="JAPDNT010000005">
    <property type="protein sequence ID" value="MCW3474918.1"/>
    <property type="molecule type" value="Genomic_DNA"/>
</dbReference>
<protein>
    <submittedName>
        <fullName evidence="1">Uncharacterized protein</fullName>
    </submittedName>
</protein>
<reference evidence="1" key="1">
    <citation type="submission" date="2022-09" db="EMBL/GenBank/DDBJ databases">
        <title>Rhodovastum sp. nov. RN2-1 isolated from soil in Seongnam, South Korea.</title>
        <authorList>
            <person name="Le N.T."/>
        </authorList>
    </citation>
    <scope>NUCLEOTIDE SEQUENCE</scope>
    <source>
        <strain evidence="1">RN2-1</strain>
    </source>
</reference>
<keyword evidence="2" id="KW-1185">Reference proteome</keyword>
<dbReference type="Proteomes" id="UP001165679">
    <property type="component" value="Unassembled WGS sequence"/>
</dbReference>
<accession>A0AA42CDI9</accession>
<organism evidence="1 2">
    <name type="scientific">Limobrevibacterium gyesilva</name>
    <dbReference type="NCBI Taxonomy" id="2991712"/>
    <lineage>
        <taxon>Bacteria</taxon>
        <taxon>Pseudomonadati</taxon>
        <taxon>Pseudomonadota</taxon>
        <taxon>Alphaproteobacteria</taxon>
        <taxon>Acetobacterales</taxon>
        <taxon>Acetobacteraceae</taxon>
        <taxon>Limobrevibacterium</taxon>
    </lineage>
</organism>
<sequence length="67" mass="7664">MAQTEITPEFQRGWEAALTAARQWHEDQAKKALVQSRRSRFPKNLEREAEVHTKAAEMIGTLSPDDV</sequence>
<proteinExistence type="predicted"/>
<gene>
    <name evidence="1" type="ORF">OL599_10035</name>
</gene>
<reference evidence="1" key="2">
    <citation type="submission" date="2022-10" db="EMBL/GenBank/DDBJ databases">
        <authorList>
            <person name="Trinh H.N."/>
        </authorList>
    </citation>
    <scope>NUCLEOTIDE SEQUENCE</scope>
    <source>
        <strain evidence="1">RN2-1</strain>
    </source>
</reference>
<evidence type="ECO:0000313" key="1">
    <source>
        <dbReference type="EMBL" id="MCW3474918.1"/>
    </source>
</evidence>
<comment type="caution">
    <text evidence="1">The sequence shown here is derived from an EMBL/GenBank/DDBJ whole genome shotgun (WGS) entry which is preliminary data.</text>
</comment>
<evidence type="ECO:0000313" key="2">
    <source>
        <dbReference type="Proteomes" id="UP001165679"/>
    </source>
</evidence>
<dbReference type="RefSeq" id="WP_264713579.1">
    <property type="nucleotide sequence ID" value="NZ_JAPDNT010000005.1"/>
</dbReference>
<dbReference type="AlphaFoldDB" id="A0AA42CDI9"/>
<name>A0AA42CDI9_9PROT</name>